<organism evidence="2 3">
    <name type="scientific">Marinomonas mediterranea (strain ATCC 700492 / JCM 21426 / NBRC 103028 / MMB-1)</name>
    <dbReference type="NCBI Taxonomy" id="717774"/>
    <lineage>
        <taxon>Bacteria</taxon>
        <taxon>Pseudomonadati</taxon>
        <taxon>Pseudomonadota</taxon>
        <taxon>Gammaproteobacteria</taxon>
        <taxon>Oceanospirillales</taxon>
        <taxon>Oceanospirillaceae</taxon>
        <taxon>Marinomonas</taxon>
    </lineage>
</organism>
<dbReference type="Proteomes" id="UP000001062">
    <property type="component" value="Chromosome"/>
</dbReference>
<sequence length="86" mass="9330">MRIVLRLIFIITMATVTGCGTVSFEDVSNITPYSESVGLALTSNEDVIFHGWTEEDHTVQAPVFFTSGSCQQICKVANEFPSGVKG</sequence>
<accession>F2JYS9</accession>
<keyword evidence="3" id="KW-1185">Reference proteome</keyword>
<evidence type="ECO:0000313" key="2">
    <source>
        <dbReference type="EMBL" id="ADZ89704.1"/>
    </source>
</evidence>
<evidence type="ECO:0000313" key="3">
    <source>
        <dbReference type="Proteomes" id="UP000001062"/>
    </source>
</evidence>
<proteinExistence type="predicted"/>
<name>F2JYS9_MARM1</name>
<reference evidence="2 3" key="1">
    <citation type="journal article" date="2012" name="Stand. Genomic Sci.">
        <title>Complete genome sequence of the melanogenic marine bacterium Marinomonas mediterranea type strain (MMB-1(T)).</title>
        <authorList>
            <person name="Lucas-Elio P."/>
            <person name="Goodwin L."/>
            <person name="Woyke T."/>
            <person name="Pitluck S."/>
            <person name="Nolan M."/>
            <person name="Kyrpides N.C."/>
            <person name="Detter J.C."/>
            <person name="Copeland A."/>
            <person name="Teshima H."/>
            <person name="Bruce D."/>
            <person name="Detter C."/>
            <person name="Tapia R."/>
            <person name="Han S."/>
            <person name="Land M.L."/>
            <person name="Ivanova N."/>
            <person name="Mikhailova N."/>
            <person name="Johnston A.W."/>
            <person name="Sanchez-Amat A."/>
        </authorList>
    </citation>
    <scope>NUCLEOTIDE SEQUENCE [LARGE SCALE GENOMIC DNA]</scope>
    <source>
        <strain evidence="3">ATCC 700492 / JCM 21426 / NBRC 103028 / MMB-1</strain>
    </source>
</reference>
<dbReference type="EMBL" id="CP002583">
    <property type="protein sequence ID" value="ADZ89704.1"/>
    <property type="molecule type" value="Genomic_DNA"/>
</dbReference>
<gene>
    <name evidence="2" type="ordered locus">Marme_0404</name>
</gene>
<evidence type="ECO:0000256" key="1">
    <source>
        <dbReference type="SAM" id="SignalP"/>
    </source>
</evidence>
<protein>
    <recommendedName>
        <fullName evidence="4">Lipoprotein</fullName>
    </recommendedName>
</protein>
<dbReference type="PROSITE" id="PS51257">
    <property type="entry name" value="PROKAR_LIPOPROTEIN"/>
    <property type="match status" value="1"/>
</dbReference>
<evidence type="ECO:0008006" key="4">
    <source>
        <dbReference type="Google" id="ProtNLM"/>
    </source>
</evidence>
<feature type="signal peptide" evidence="1">
    <location>
        <begin position="1"/>
        <end position="18"/>
    </location>
</feature>
<dbReference type="HOGENOM" id="CLU_2494225_0_0_6"/>
<keyword evidence="1" id="KW-0732">Signal</keyword>
<dbReference type="KEGG" id="mme:Marme_0404"/>
<feature type="chain" id="PRO_5003284489" description="Lipoprotein" evidence="1">
    <location>
        <begin position="19"/>
        <end position="86"/>
    </location>
</feature>
<dbReference type="AlphaFoldDB" id="F2JYS9"/>